<evidence type="ECO:0000259" key="11">
    <source>
        <dbReference type="Pfam" id="PF00999"/>
    </source>
</evidence>
<keyword evidence="2" id="KW-0813">Transport</keyword>
<name>A0A2N9GTE8_FAGSY</name>
<protein>
    <submittedName>
        <fullName evidence="14">Uncharacterized protein</fullName>
    </submittedName>
</protein>
<evidence type="ECO:0000256" key="4">
    <source>
        <dbReference type="ARBA" id="ARBA00022692"/>
    </source>
</evidence>
<feature type="transmembrane region" description="Helical" evidence="10">
    <location>
        <begin position="37"/>
        <end position="55"/>
    </location>
</feature>
<sequence>MPDRWVNDTVVCYDIPVSITNGIWQAQNPLTEVLPLFVWQLTVILLITRLLFLVLKPLHQPRLVAEILAGFLIGPSVLGNLKFFQSIFPARGIMLIETMAYLGLVFYVFLTGLEMDLTAILRAGKRVMGIAMTGILIPMAIGIGLFFLLHHQNSNNTTVGCMFWAVALTITGFPVLTRILADLKLLQSDIGRIAMSVAMLNDIYAWVLIAILIPVGINLKTAYYSLTALIAFLLFCFYLLRPIIARIIRFTSEDNYSDYYLCFVLTGALICGIITDALGSHSIVGAFVFGLIIPNGDLGDVLLDRLDDFVSGIMLPLFFASCGIRINMTKIAEDTSWYLLVLVICLACLAKIFSSLIVSVVFNMPLRDGAALGVLMNTKGILALIILNAGWDKKILSDQYYTVMVLASLIMTVAVAPIMSAIYKPRKGFKQYILRTIQRSKPDTELRVLTCVHTTSTVSGMISLLEVSHATKQSPMTIFALHLVELTGRASAMLIVHSTRKSGAHNPSRAQADSNVIINAFESFEQDKHFITVQPLTAMSPYGTMHEDICGLAEDKRVALILIPFHRQSTVDGRMGEENAAYRGINLNLLANAPCSVGIFIDRGLAVAVRPNGPIDIVKCRFAMLFIGGPDDREALTYALRMARHPGISLTVVRFLPGEDTVDIDPANMNEDQGILSDIADNERQMAVDDDFINVFRMKSVEDESIVYMEKTVNNGEETVSVISAMDDSYDLYIVGRGKGMVSPLTSGLSDWSDCPELGAIGDVLVSSSFALHASVLVVQEYGSGGGRSTAASQHGSRIEHFGMKWRMRSSNSTKGLVLSDSDWPVVH</sequence>
<keyword evidence="7" id="KW-0406">Ion transport</keyword>
<dbReference type="GO" id="GO:0015297">
    <property type="term" value="F:antiporter activity"/>
    <property type="evidence" value="ECO:0007669"/>
    <property type="project" value="InterPro"/>
</dbReference>
<feature type="transmembrane region" description="Helical" evidence="10">
    <location>
        <begin position="309"/>
        <end position="326"/>
    </location>
</feature>
<evidence type="ECO:0000313" key="14">
    <source>
        <dbReference type="EMBL" id="SPD02621.1"/>
    </source>
</evidence>
<dbReference type="PANTHER" id="PTHR32468">
    <property type="entry name" value="CATION/H + ANTIPORTER"/>
    <property type="match status" value="1"/>
</dbReference>
<feature type="transmembrane region" description="Helical" evidence="10">
    <location>
        <begin position="193"/>
        <end position="215"/>
    </location>
</feature>
<comment type="similarity">
    <text evidence="9">Belongs to the monovalent cation:proton antiporter 2 (CPA2) transporter (TC 2.A.37) family. CHX (TC 2.A.37.4) subfamily.</text>
</comment>
<evidence type="ECO:0000259" key="12">
    <source>
        <dbReference type="Pfam" id="PF23256"/>
    </source>
</evidence>
<feature type="transmembrane region" description="Helical" evidence="10">
    <location>
        <begin position="338"/>
        <end position="364"/>
    </location>
</feature>
<evidence type="ECO:0000256" key="5">
    <source>
        <dbReference type="ARBA" id="ARBA00022958"/>
    </source>
</evidence>
<proteinExistence type="inferred from homology"/>
<dbReference type="Pfam" id="PF00999">
    <property type="entry name" value="Na_H_Exchanger"/>
    <property type="match status" value="1"/>
</dbReference>
<comment type="subcellular location">
    <subcellularLocation>
        <location evidence="1">Membrane</location>
        <topology evidence="1">Multi-pass membrane protein</topology>
    </subcellularLocation>
</comment>
<feature type="domain" description="Cation/H(+) antiporter central" evidence="12">
    <location>
        <begin position="477"/>
        <end position="606"/>
    </location>
</feature>
<evidence type="ECO:0000256" key="1">
    <source>
        <dbReference type="ARBA" id="ARBA00004141"/>
    </source>
</evidence>
<keyword evidence="3" id="KW-0633">Potassium transport</keyword>
<keyword evidence="8 10" id="KW-0472">Membrane</keyword>
<feature type="transmembrane region" description="Helical" evidence="10">
    <location>
        <begin position="370"/>
        <end position="391"/>
    </location>
</feature>
<feature type="transmembrane region" description="Helical" evidence="10">
    <location>
        <begin position="67"/>
        <end position="88"/>
    </location>
</feature>
<dbReference type="InterPro" id="IPR057291">
    <property type="entry name" value="CHX17_2nd"/>
</dbReference>
<evidence type="ECO:0000256" key="2">
    <source>
        <dbReference type="ARBA" id="ARBA00022448"/>
    </source>
</evidence>
<evidence type="ECO:0000256" key="3">
    <source>
        <dbReference type="ARBA" id="ARBA00022538"/>
    </source>
</evidence>
<dbReference type="PANTHER" id="PTHR32468:SF26">
    <property type="entry name" value="CATION_H(+) ANTIPORTER 15"/>
    <property type="match status" value="1"/>
</dbReference>
<dbReference type="InterPro" id="IPR038770">
    <property type="entry name" value="Na+/solute_symporter_sf"/>
</dbReference>
<dbReference type="GO" id="GO:0016020">
    <property type="term" value="C:membrane"/>
    <property type="evidence" value="ECO:0007669"/>
    <property type="project" value="UniProtKB-SubCell"/>
</dbReference>
<dbReference type="GO" id="GO:1902600">
    <property type="term" value="P:proton transmembrane transport"/>
    <property type="evidence" value="ECO:0007669"/>
    <property type="project" value="InterPro"/>
</dbReference>
<accession>A0A2N9GTE8</accession>
<feature type="domain" description="Cation/H(+) antiporter C-terminal" evidence="13">
    <location>
        <begin position="623"/>
        <end position="783"/>
    </location>
</feature>
<evidence type="ECO:0000256" key="7">
    <source>
        <dbReference type="ARBA" id="ARBA00023065"/>
    </source>
</evidence>
<evidence type="ECO:0000256" key="9">
    <source>
        <dbReference type="ARBA" id="ARBA00038341"/>
    </source>
</evidence>
<feature type="transmembrane region" description="Helical" evidence="10">
    <location>
        <begin position="127"/>
        <end position="150"/>
    </location>
</feature>
<keyword evidence="4 10" id="KW-0812">Transmembrane</keyword>
<dbReference type="Pfam" id="PF23256">
    <property type="entry name" value="CHX17_2nd"/>
    <property type="match status" value="1"/>
</dbReference>
<keyword evidence="6 10" id="KW-1133">Transmembrane helix</keyword>
<feature type="transmembrane region" description="Helical" evidence="10">
    <location>
        <begin position="260"/>
        <end position="289"/>
    </location>
</feature>
<dbReference type="InterPro" id="IPR057290">
    <property type="entry name" value="CHX17_C"/>
</dbReference>
<dbReference type="AlphaFoldDB" id="A0A2N9GTE8"/>
<evidence type="ECO:0000256" key="6">
    <source>
        <dbReference type="ARBA" id="ARBA00022989"/>
    </source>
</evidence>
<dbReference type="Gene3D" id="1.20.1530.20">
    <property type="match status" value="1"/>
</dbReference>
<dbReference type="Pfam" id="PF23259">
    <property type="entry name" value="CHX17_C"/>
    <property type="match status" value="1"/>
</dbReference>
<evidence type="ECO:0000256" key="8">
    <source>
        <dbReference type="ARBA" id="ARBA00023136"/>
    </source>
</evidence>
<dbReference type="InterPro" id="IPR006153">
    <property type="entry name" value="Cation/H_exchanger_TM"/>
</dbReference>
<feature type="transmembrane region" description="Helical" evidence="10">
    <location>
        <begin position="221"/>
        <end position="240"/>
    </location>
</feature>
<keyword evidence="5" id="KW-0630">Potassium</keyword>
<evidence type="ECO:0000259" key="13">
    <source>
        <dbReference type="Pfam" id="PF23259"/>
    </source>
</evidence>
<feature type="transmembrane region" description="Helical" evidence="10">
    <location>
        <begin position="94"/>
        <end position="115"/>
    </location>
</feature>
<feature type="transmembrane region" description="Helical" evidence="10">
    <location>
        <begin position="162"/>
        <end position="181"/>
    </location>
</feature>
<dbReference type="EMBL" id="OIVN01002326">
    <property type="protein sequence ID" value="SPD02621.1"/>
    <property type="molecule type" value="Genomic_DNA"/>
</dbReference>
<dbReference type="InterPro" id="IPR050794">
    <property type="entry name" value="CPA2_transporter"/>
</dbReference>
<dbReference type="GO" id="GO:0012505">
    <property type="term" value="C:endomembrane system"/>
    <property type="evidence" value="ECO:0007669"/>
    <property type="project" value="TreeGrafter"/>
</dbReference>
<feature type="domain" description="Cation/H+ exchanger transmembrane" evidence="11">
    <location>
        <begin position="44"/>
        <end position="419"/>
    </location>
</feature>
<organism evidence="14">
    <name type="scientific">Fagus sylvatica</name>
    <name type="common">Beechnut</name>
    <dbReference type="NCBI Taxonomy" id="28930"/>
    <lineage>
        <taxon>Eukaryota</taxon>
        <taxon>Viridiplantae</taxon>
        <taxon>Streptophyta</taxon>
        <taxon>Embryophyta</taxon>
        <taxon>Tracheophyta</taxon>
        <taxon>Spermatophyta</taxon>
        <taxon>Magnoliopsida</taxon>
        <taxon>eudicotyledons</taxon>
        <taxon>Gunneridae</taxon>
        <taxon>Pentapetalae</taxon>
        <taxon>rosids</taxon>
        <taxon>fabids</taxon>
        <taxon>Fagales</taxon>
        <taxon>Fagaceae</taxon>
        <taxon>Fagus</taxon>
    </lineage>
</organism>
<gene>
    <name evidence="14" type="ORF">FSB_LOCUS30503</name>
</gene>
<dbReference type="GO" id="GO:0006813">
    <property type="term" value="P:potassium ion transport"/>
    <property type="evidence" value="ECO:0007669"/>
    <property type="project" value="UniProtKB-KW"/>
</dbReference>
<reference evidence="14" key="1">
    <citation type="submission" date="2018-02" db="EMBL/GenBank/DDBJ databases">
        <authorList>
            <person name="Cohen D.B."/>
            <person name="Kent A.D."/>
        </authorList>
    </citation>
    <scope>NUCLEOTIDE SEQUENCE</scope>
</reference>
<evidence type="ECO:0000256" key="10">
    <source>
        <dbReference type="SAM" id="Phobius"/>
    </source>
</evidence>
<feature type="transmembrane region" description="Helical" evidence="10">
    <location>
        <begin position="403"/>
        <end position="423"/>
    </location>
</feature>
<dbReference type="GO" id="GO:0006885">
    <property type="term" value="P:regulation of pH"/>
    <property type="evidence" value="ECO:0007669"/>
    <property type="project" value="TreeGrafter"/>
</dbReference>